<dbReference type="EMBL" id="VMRJ01000005">
    <property type="protein sequence ID" value="TVT38282.1"/>
    <property type="molecule type" value="Genomic_DNA"/>
</dbReference>
<accession>A0A558BP55</accession>
<evidence type="ECO:0000313" key="1">
    <source>
        <dbReference type="EMBL" id="TVT38282.1"/>
    </source>
</evidence>
<reference evidence="1 2" key="1">
    <citation type="submission" date="2019-07" db="EMBL/GenBank/DDBJ databases">
        <title>Hymenobacter sp. straun FUR1 Genome sequencing and assembly.</title>
        <authorList>
            <person name="Chhetri G."/>
        </authorList>
    </citation>
    <scope>NUCLEOTIDE SEQUENCE [LARGE SCALE GENOMIC DNA]</scope>
    <source>
        <strain evidence="1 2">Fur1</strain>
    </source>
</reference>
<dbReference type="Proteomes" id="UP000317624">
    <property type="component" value="Unassembled WGS sequence"/>
</dbReference>
<comment type="caution">
    <text evidence="1">The sequence shown here is derived from an EMBL/GenBank/DDBJ whole genome shotgun (WGS) entry which is preliminary data.</text>
</comment>
<keyword evidence="2" id="KW-1185">Reference proteome</keyword>
<dbReference type="AlphaFoldDB" id="A0A558BP55"/>
<organism evidence="1 2">
    <name type="scientific">Hymenobacter setariae</name>
    <dbReference type="NCBI Taxonomy" id="2594794"/>
    <lineage>
        <taxon>Bacteria</taxon>
        <taxon>Pseudomonadati</taxon>
        <taxon>Bacteroidota</taxon>
        <taxon>Cytophagia</taxon>
        <taxon>Cytophagales</taxon>
        <taxon>Hymenobacteraceae</taxon>
        <taxon>Hymenobacter</taxon>
    </lineage>
</organism>
<evidence type="ECO:0000313" key="2">
    <source>
        <dbReference type="Proteomes" id="UP000317624"/>
    </source>
</evidence>
<gene>
    <name evidence="1" type="ORF">FNT36_18965</name>
</gene>
<proteinExistence type="predicted"/>
<protein>
    <submittedName>
        <fullName evidence="1">Uncharacterized protein</fullName>
    </submittedName>
</protein>
<name>A0A558BP55_9BACT</name>
<sequence>MYHFEDLLNHLLAVVFIDEADGKERWQVQTGVVVAAEEGCAFLIPPSTHPAFRLLPEWAERLKPIPQKLRQTLGNSEADFAIYVHVVALPKDADLGDYSPTGINLNA</sequence>
<dbReference type="RefSeq" id="WP_144850949.1">
    <property type="nucleotide sequence ID" value="NZ_VMRJ01000005.1"/>
</dbReference>